<sequence>MEKKPVGAYRNASTTGWTAYDKDGLTWNVDASAAEQIEADRAERNLKAGKSAS</sequence>
<comment type="caution">
    <text evidence="1">The sequence shown here is derived from an EMBL/GenBank/DDBJ whole genome shotgun (WGS) entry which is preliminary data.</text>
</comment>
<dbReference type="Proteomes" id="UP001161388">
    <property type="component" value="Unassembled WGS sequence"/>
</dbReference>
<organism evidence="1 2">
    <name type="scientific">Sulfitobacter pacificus</name>
    <dbReference type="NCBI Taxonomy" id="1499314"/>
    <lineage>
        <taxon>Bacteria</taxon>
        <taxon>Pseudomonadati</taxon>
        <taxon>Pseudomonadota</taxon>
        <taxon>Alphaproteobacteria</taxon>
        <taxon>Rhodobacterales</taxon>
        <taxon>Roseobacteraceae</taxon>
        <taxon>Sulfitobacter</taxon>
    </lineage>
</organism>
<accession>A0ABQ5VG86</accession>
<dbReference type="RefSeq" id="WP_284370973.1">
    <property type="nucleotide sequence ID" value="NZ_BSNL01000001.1"/>
</dbReference>
<name>A0ABQ5VG86_9RHOB</name>
<dbReference type="EMBL" id="BSNL01000001">
    <property type="protein sequence ID" value="GLQ26096.1"/>
    <property type="molecule type" value="Genomic_DNA"/>
</dbReference>
<evidence type="ECO:0000313" key="1">
    <source>
        <dbReference type="EMBL" id="GLQ26096.1"/>
    </source>
</evidence>
<reference evidence="1" key="2">
    <citation type="submission" date="2023-01" db="EMBL/GenBank/DDBJ databases">
        <title>Draft genome sequence of Sulfitobacter pacificus strain NBRC 109915.</title>
        <authorList>
            <person name="Sun Q."/>
            <person name="Mori K."/>
        </authorList>
    </citation>
    <scope>NUCLEOTIDE SEQUENCE</scope>
    <source>
        <strain evidence="1">NBRC 109915</strain>
    </source>
</reference>
<proteinExistence type="predicted"/>
<reference evidence="1" key="1">
    <citation type="journal article" date="2014" name="Int. J. Syst. Evol. Microbiol.">
        <title>Complete genome of a new Firmicutes species belonging to the dominant human colonic microbiota ('Ruminococcus bicirculans') reveals two chromosomes and a selective capacity to utilize plant glucans.</title>
        <authorList>
            <consortium name="NISC Comparative Sequencing Program"/>
            <person name="Wegmann U."/>
            <person name="Louis P."/>
            <person name="Goesmann A."/>
            <person name="Henrissat B."/>
            <person name="Duncan S.H."/>
            <person name="Flint H.J."/>
        </authorList>
    </citation>
    <scope>NUCLEOTIDE SEQUENCE</scope>
    <source>
        <strain evidence="1">NBRC 109915</strain>
    </source>
</reference>
<protein>
    <submittedName>
        <fullName evidence="1">Uncharacterized protein</fullName>
    </submittedName>
</protein>
<gene>
    <name evidence="1" type="ORF">GCM10007927_08990</name>
</gene>
<evidence type="ECO:0000313" key="2">
    <source>
        <dbReference type="Proteomes" id="UP001161388"/>
    </source>
</evidence>
<keyword evidence="2" id="KW-1185">Reference proteome</keyword>